<dbReference type="Pfam" id="PF09925">
    <property type="entry name" value="DUF2157"/>
    <property type="match status" value="1"/>
</dbReference>
<evidence type="ECO:0000256" key="1">
    <source>
        <dbReference type="SAM" id="Phobius"/>
    </source>
</evidence>
<dbReference type="RefSeq" id="WP_098503358.1">
    <property type="nucleotide sequence ID" value="NZ_PDJQ01000001.1"/>
</dbReference>
<feature type="transmembrane region" description="Helical" evidence="1">
    <location>
        <begin position="192"/>
        <end position="209"/>
    </location>
</feature>
<reference evidence="3 4" key="1">
    <citation type="submission" date="2017-09" db="EMBL/GenBank/DDBJ databases">
        <title>Sequencing the genomes of two abundant thermophiles in Great Basin hot springs: Thermocrinis jamiesonii and novel Chloroflexi Thermoflexus hugenholtzii.</title>
        <authorList>
            <person name="Hedlund B."/>
        </authorList>
    </citation>
    <scope>NUCLEOTIDE SEQUENCE [LARGE SCALE GENOMIC DNA]</scope>
    <source>
        <strain evidence="3 4">G233</strain>
    </source>
</reference>
<proteinExistence type="predicted"/>
<comment type="caution">
    <text evidence="3">The sequence shown here is derived from an EMBL/GenBank/DDBJ whole genome shotgun (WGS) entry which is preliminary data.</text>
</comment>
<dbReference type="InterPro" id="IPR018677">
    <property type="entry name" value="DUF2157"/>
</dbReference>
<feature type="transmembrane region" description="Helical" evidence="1">
    <location>
        <begin position="50"/>
        <end position="68"/>
    </location>
</feature>
<feature type="transmembrane region" description="Helical" evidence="1">
    <location>
        <begin position="294"/>
        <end position="313"/>
    </location>
</feature>
<keyword evidence="1" id="KW-0812">Transmembrane</keyword>
<accession>A0A2A9HD76</accession>
<gene>
    <name evidence="3" type="ORF">A9A59_1140</name>
</gene>
<dbReference type="AlphaFoldDB" id="A0A2A9HD76"/>
<feature type="transmembrane region" description="Helical" evidence="1">
    <location>
        <begin position="269"/>
        <end position="288"/>
    </location>
</feature>
<feature type="transmembrane region" description="Helical" evidence="1">
    <location>
        <begin position="221"/>
        <end position="239"/>
    </location>
</feature>
<evidence type="ECO:0000259" key="2">
    <source>
        <dbReference type="Pfam" id="PF09925"/>
    </source>
</evidence>
<feature type="domain" description="DUF2157" evidence="2">
    <location>
        <begin position="10"/>
        <end position="158"/>
    </location>
</feature>
<dbReference type="EMBL" id="PDJQ01000001">
    <property type="protein sequence ID" value="PFG73934.1"/>
    <property type="molecule type" value="Genomic_DNA"/>
</dbReference>
<feature type="transmembrane region" description="Helical" evidence="1">
    <location>
        <begin position="80"/>
        <end position="99"/>
    </location>
</feature>
<dbReference type="Proteomes" id="UP000223071">
    <property type="component" value="Unassembled WGS sequence"/>
</dbReference>
<protein>
    <submittedName>
        <fullName evidence="3">Putative membrane protein DUF2157</fullName>
    </submittedName>
</protein>
<name>A0A2A9HD76_TEPT2</name>
<evidence type="ECO:0000313" key="3">
    <source>
        <dbReference type="EMBL" id="PFG73934.1"/>
    </source>
</evidence>
<keyword evidence="4" id="KW-1185">Reference proteome</keyword>
<evidence type="ECO:0000313" key="4">
    <source>
        <dbReference type="Proteomes" id="UP000223071"/>
    </source>
</evidence>
<keyword evidence="1" id="KW-0472">Membrane</keyword>
<sequence length="325" mass="34064">MSDLDADLRRWVEAGILDPQVAERIRAFEAARAAPVPARASAERPGVIEVLLYLGIAVLAVGVFALAAQNWSDLASPARVAVTAVPAAFTLLLGALLRGREEPGMRRAGQLAWAAAVGLSALALGVYIWEYEPFGLARDEDTTPFLVVTAAATALALLLWAITPSTLQLLALGASLFFLAQAIGQWPDEFSLPLAGGTLAAAALAAIALTETGRLVPRTPARTIFGLLLAVGAYQPGFSSGGTPWEIPAFLAAAGLLVLGVWRSSFQYVLWGVLLLFIALVRAIFQNFSDQLGAPVALIISGVLLIGAVLLLARLAPQLRRGVAT</sequence>
<feature type="transmembrane region" description="Helical" evidence="1">
    <location>
        <begin position="144"/>
        <end position="162"/>
    </location>
</feature>
<organism evidence="3 4">
    <name type="scientific">Tepidiforma thermophila (strain KCTC 52669 / CGMCC 1.13589 / G233)</name>
    <dbReference type="NCBI Taxonomy" id="2761530"/>
    <lineage>
        <taxon>Bacteria</taxon>
        <taxon>Bacillati</taxon>
        <taxon>Chloroflexota</taxon>
        <taxon>Tepidiformia</taxon>
        <taxon>Tepidiformales</taxon>
        <taxon>Tepidiformaceae</taxon>
        <taxon>Tepidiforma</taxon>
    </lineage>
</organism>
<feature type="transmembrane region" description="Helical" evidence="1">
    <location>
        <begin position="111"/>
        <end position="129"/>
    </location>
</feature>
<keyword evidence="1" id="KW-1133">Transmembrane helix</keyword>
<feature type="transmembrane region" description="Helical" evidence="1">
    <location>
        <begin position="169"/>
        <end position="186"/>
    </location>
</feature>
<feature type="transmembrane region" description="Helical" evidence="1">
    <location>
        <begin position="245"/>
        <end position="262"/>
    </location>
</feature>